<dbReference type="Gene3D" id="3.40.50.2000">
    <property type="entry name" value="Glycogen Phosphorylase B"/>
    <property type="match status" value="2"/>
</dbReference>
<feature type="domain" description="Glycosyltransferase subfamily 4-like N-terminal" evidence="2">
    <location>
        <begin position="4"/>
        <end position="147"/>
    </location>
</feature>
<accession>A0A7M1KUP0</accession>
<dbReference type="SUPFAM" id="SSF53756">
    <property type="entry name" value="UDP-Glycosyltransferase/glycogen phosphorylase"/>
    <property type="match status" value="1"/>
</dbReference>
<evidence type="ECO:0000259" key="2">
    <source>
        <dbReference type="Pfam" id="PF13477"/>
    </source>
</evidence>
<sequence length="367" mass="42307">MMKVLILTNFGMGLYNFRKEVLEALKEENHEVIVSFPKDDYVDDIVNLGVKFYHSEVERRGTNPLKDYNLYREYCELINLEKPDIIFTYTVKPNIYGGLAARKFGIPLIANITGLGSAVENPGVLQKLILKMYKVAFKQVKTVFFQNEENMKFFRENNIATGRHKLLPGSGVNTRHFQLLPPPSSQKTNFVFISRIMKEKGIDQYLEAAKTIKNKYSEVEFHICGFCEEGYESIINEYQELGIVRYHGNIKDIRNILKEVHCTIHPTYYPEGLSNVLLESAAAGRAIITTNRSGTREVIDDNVTGYLIEEKNTEDLVSKIEKFIGLTDEEKVTMGRKGREKIENRFDRNIVVTKYLNELQDMIEFKV</sequence>
<dbReference type="CDD" id="cd03808">
    <property type="entry name" value="GT4_CapM-like"/>
    <property type="match status" value="1"/>
</dbReference>
<evidence type="ECO:0000313" key="3">
    <source>
        <dbReference type="EMBL" id="QOQ80066.1"/>
    </source>
</evidence>
<feature type="domain" description="Glycosyl transferase family 1" evidence="1">
    <location>
        <begin position="186"/>
        <end position="340"/>
    </location>
</feature>
<evidence type="ECO:0000313" key="4">
    <source>
        <dbReference type="Proteomes" id="UP000595091"/>
    </source>
</evidence>
<dbReference type="EMBL" id="CP063065">
    <property type="protein sequence ID" value="QOQ80066.1"/>
    <property type="molecule type" value="Genomic_DNA"/>
</dbReference>
<gene>
    <name evidence="3" type="ORF">IMX20_06640</name>
</gene>
<name>A0A7M1KUP0_9LACT</name>
<dbReference type="Pfam" id="PF00534">
    <property type="entry name" value="Glycos_transf_1"/>
    <property type="match status" value="1"/>
</dbReference>
<organism evidence="3 4">
    <name type="scientific">Aerococcus urinaeequi</name>
    <dbReference type="NCBI Taxonomy" id="51665"/>
    <lineage>
        <taxon>Bacteria</taxon>
        <taxon>Bacillati</taxon>
        <taxon>Bacillota</taxon>
        <taxon>Bacilli</taxon>
        <taxon>Lactobacillales</taxon>
        <taxon>Aerococcaceae</taxon>
        <taxon>Aerococcus</taxon>
    </lineage>
</organism>
<reference evidence="3 4" key="1">
    <citation type="submission" date="2020-10" db="EMBL/GenBank/DDBJ databases">
        <title>Plasmid carrying two tetracycline resistance determinant.</title>
        <authorList>
            <person name="Yang Q."/>
        </authorList>
    </citation>
    <scope>NUCLEOTIDE SEQUENCE [LARGE SCALE GENOMIC DNA]</scope>
    <source>
        <strain evidence="3 4">T43</strain>
    </source>
</reference>
<proteinExistence type="predicted"/>
<protein>
    <submittedName>
        <fullName evidence="3">Glycosyltransferase family 4 protein</fullName>
    </submittedName>
</protein>
<keyword evidence="3" id="KW-0808">Transferase</keyword>
<dbReference type="InterPro" id="IPR028098">
    <property type="entry name" value="Glyco_trans_4-like_N"/>
</dbReference>
<dbReference type="GO" id="GO:0016757">
    <property type="term" value="F:glycosyltransferase activity"/>
    <property type="evidence" value="ECO:0007669"/>
    <property type="project" value="InterPro"/>
</dbReference>
<dbReference type="PANTHER" id="PTHR12526">
    <property type="entry name" value="GLYCOSYLTRANSFERASE"/>
    <property type="match status" value="1"/>
</dbReference>
<dbReference type="Proteomes" id="UP000595091">
    <property type="component" value="Chromosome"/>
</dbReference>
<evidence type="ECO:0000259" key="1">
    <source>
        <dbReference type="Pfam" id="PF00534"/>
    </source>
</evidence>
<dbReference type="Pfam" id="PF13477">
    <property type="entry name" value="Glyco_trans_4_2"/>
    <property type="match status" value="1"/>
</dbReference>
<dbReference type="AlphaFoldDB" id="A0A7M1KUP0"/>
<dbReference type="InterPro" id="IPR001296">
    <property type="entry name" value="Glyco_trans_1"/>
</dbReference>